<proteinExistence type="predicted"/>
<feature type="chain" id="PRO_5040148288" description="Lipocalin-like domain-containing protein" evidence="1">
    <location>
        <begin position="23"/>
        <end position="151"/>
    </location>
</feature>
<dbReference type="GeneID" id="93526068"/>
<feature type="signal peptide" evidence="1">
    <location>
        <begin position="1"/>
        <end position="22"/>
    </location>
</feature>
<keyword evidence="1" id="KW-0732">Signal</keyword>
<evidence type="ECO:0000313" key="3">
    <source>
        <dbReference type="Proteomes" id="UP000596202"/>
    </source>
</evidence>
<evidence type="ECO:0000256" key="1">
    <source>
        <dbReference type="SAM" id="SignalP"/>
    </source>
</evidence>
<dbReference type="AlphaFoldDB" id="A0A9Q6ZH96"/>
<evidence type="ECO:0008006" key="4">
    <source>
        <dbReference type="Google" id="ProtNLM"/>
    </source>
</evidence>
<evidence type="ECO:0000313" key="2">
    <source>
        <dbReference type="EMBL" id="QQU00254.1"/>
    </source>
</evidence>
<dbReference type="RefSeq" id="WP_002989424.1">
    <property type="nucleotide sequence ID" value="NZ_CP068108.1"/>
</dbReference>
<gene>
    <name evidence="2" type="ORF">I6I88_00310</name>
</gene>
<accession>A0A9Q6ZH96</accession>
<organism evidence="2 3">
    <name type="scientific">Myroides odoratus</name>
    <name type="common">Flavobacterium odoratum</name>
    <dbReference type="NCBI Taxonomy" id="256"/>
    <lineage>
        <taxon>Bacteria</taxon>
        <taxon>Pseudomonadati</taxon>
        <taxon>Bacteroidota</taxon>
        <taxon>Flavobacteriia</taxon>
        <taxon>Flavobacteriales</taxon>
        <taxon>Flavobacteriaceae</taxon>
        <taxon>Myroides</taxon>
    </lineage>
</organism>
<protein>
    <recommendedName>
        <fullName evidence="4">Lipocalin-like domain-containing protein</fullName>
    </recommendedName>
</protein>
<dbReference type="Proteomes" id="UP000596202">
    <property type="component" value="Chromosome"/>
</dbReference>
<sequence>MKKPLLLLCLIASMLTINSCNSTDDNDGPPTTKEALEKKLQGRWERYKIVNIFTQQELSVEEYDFNSLFFLDFGTLNTIFFKWDTGIYNEEYPIDSGRYTIWTPGSFYINPNDSKEEEEIQYIIMEITNNKLVLYRNGNKTGAAEHFKRVK</sequence>
<dbReference type="EMBL" id="CP068108">
    <property type="protein sequence ID" value="QQU00254.1"/>
    <property type="molecule type" value="Genomic_DNA"/>
</dbReference>
<reference evidence="2 3" key="1">
    <citation type="submission" date="2021-01" db="EMBL/GenBank/DDBJ databases">
        <title>FDA dAtabase for Regulatory Grade micrObial Sequences (FDA-ARGOS): Supporting development and validation of Infectious Disease Dx tests.</title>
        <authorList>
            <person name="Sproer C."/>
            <person name="Gronow S."/>
            <person name="Severitt S."/>
            <person name="Schroder I."/>
            <person name="Tallon L."/>
            <person name="Sadzewicz L."/>
            <person name="Zhao X."/>
            <person name="Boylan J."/>
            <person name="Ott S."/>
            <person name="Bowen H."/>
            <person name="Vavikolanu K."/>
            <person name="Mehta A."/>
            <person name="Aluvathingal J."/>
            <person name="Nadendla S."/>
            <person name="Lowell S."/>
            <person name="Myers T."/>
            <person name="Yan Y."/>
            <person name="Sichtig H."/>
        </authorList>
    </citation>
    <scope>NUCLEOTIDE SEQUENCE [LARGE SCALE GENOMIC DNA]</scope>
    <source>
        <strain evidence="2 3">FDAARGOS_1131</strain>
    </source>
</reference>
<name>A0A9Q6ZH96_MYROD</name>